<gene>
    <name evidence="2" type="ORF">ELX58_02975</name>
</gene>
<reference evidence="3" key="1">
    <citation type="submission" date="2018-12" db="EMBL/GenBank/DDBJ databases">
        <title>A new species of lactobacillus.</title>
        <authorList>
            <person name="Jian Y."/>
            <person name="Xin L."/>
            <person name="Hong Z.J."/>
            <person name="Ming L.Z."/>
            <person name="Hong X.Z."/>
        </authorList>
    </citation>
    <scope>NUCLEOTIDE SEQUENCE [LARGE SCALE GENOMIC DNA]</scope>
    <source>
        <strain evidence="3">HSLZ-75</strain>
    </source>
</reference>
<keyword evidence="1" id="KW-1133">Transmembrane helix</keyword>
<dbReference type="InterPro" id="IPR008523">
    <property type="entry name" value="DUF805"/>
</dbReference>
<dbReference type="AlphaFoldDB" id="A0A4P6ZKB9"/>
<dbReference type="PANTHER" id="PTHR34980">
    <property type="entry name" value="INNER MEMBRANE PROTEIN-RELATED-RELATED"/>
    <property type="match status" value="1"/>
</dbReference>
<keyword evidence="3" id="KW-1185">Reference proteome</keyword>
<dbReference type="OrthoDB" id="2285053at2"/>
<evidence type="ECO:0000313" key="3">
    <source>
        <dbReference type="Proteomes" id="UP000294321"/>
    </source>
</evidence>
<keyword evidence="1" id="KW-0812">Transmembrane</keyword>
<dbReference type="RefSeq" id="WP_133441681.1">
    <property type="nucleotide sequence ID" value="NZ_CP034726.1"/>
</dbReference>
<organism evidence="2 3">
    <name type="scientific">Acetilactobacillus jinshanensis</name>
    <dbReference type="NCBI Taxonomy" id="1720083"/>
    <lineage>
        <taxon>Bacteria</taxon>
        <taxon>Bacillati</taxon>
        <taxon>Bacillota</taxon>
        <taxon>Bacilli</taxon>
        <taxon>Lactobacillales</taxon>
        <taxon>Lactobacillaceae</taxon>
        <taxon>Acetilactobacillus</taxon>
    </lineage>
</organism>
<evidence type="ECO:0000256" key="1">
    <source>
        <dbReference type="SAM" id="Phobius"/>
    </source>
</evidence>
<proteinExistence type="predicted"/>
<dbReference type="Proteomes" id="UP000294321">
    <property type="component" value="Chromosome"/>
</dbReference>
<dbReference type="Pfam" id="PF05656">
    <property type="entry name" value="DUF805"/>
    <property type="match status" value="1"/>
</dbReference>
<dbReference type="EMBL" id="CP034726">
    <property type="protein sequence ID" value="QBP18124.1"/>
    <property type="molecule type" value="Genomic_DNA"/>
</dbReference>
<accession>A0A4P6ZKB9</accession>
<keyword evidence="1" id="KW-0472">Membrane</keyword>
<protein>
    <submittedName>
        <fullName evidence="2">DUF805 domain-containing protein</fullName>
    </submittedName>
</protein>
<name>A0A4P6ZKB9_9LACO</name>
<feature type="transmembrane region" description="Helical" evidence="1">
    <location>
        <begin position="26"/>
        <end position="48"/>
    </location>
</feature>
<dbReference type="KEGG" id="lji:ELX58_02975"/>
<evidence type="ECO:0000313" key="2">
    <source>
        <dbReference type="EMBL" id="QBP18124.1"/>
    </source>
</evidence>
<feature type="transmembrane region" description="Helical" evidence="1">
    <location>
        <begin position="54"/>
        <end position="79"/>
    </location>
</feature>
<dbReference type="GO" id="GO:0005886">
    <property type="term" value="C:plasma membrane"/>
    <property type="evidence" value="ECO:0007669"/>
    <property type="project" value="TreeGrafter"/>
</dbReference>
<feature type="transmembrane region" description="Helical" evidence="1">
    <location>
        <begin position="91"/>
        <end position="112"/>
    </location>
</feature>
<sequence>MTFSKAWREFGHHLFSAKGCATRSEYNWVVIPVMLVFILLAVVGFIMLGHYALIIPGLFMIGIDIILAILIMIFGFCLLARRYHDVGSSKWNALMIFIPTLRYLDLIYMMVIPPDPERNRKYQN</sequence>